<dbReference type="Proteomes" id="UP000192491">
    <property type="component" value="Unassembled WGS sequence"/>
</dbReference>
<keyword evidence="8 10" id="KW-0472">Membrane</keyword>
<dbReference type="GO" id="GO:0006811">
    <property type="term" value="P:monoatomic ion transport"/>
    <property type="evidence" value="ECO:0007669"/>
    <property type="project" value="UniProtKB-KW"/>
</dbReference>
<evidence type="ECO:0000256" key="7">
    <source>
        <dbReference type="ARBA" id="ARBA00023077"/>
    </source>
</evidence>
<dbReference type="InterPro" id="IPR036942">
    <property type="entry name" value="Beta-barrel_TonB_sf"/>
</dbReference>
<dbReference type="InterPro" id="IPR000531">
    <property type="entry name" value="Beta-barrel_TonB"/>
</dbReference>
<proteinExistence type="inferred from homology"/>
<dbReference type="EMBL" id="MTEJ01000052">
    <property type="protein sequence ID" value="OQX13111.1"/>
    <property type="molecule type" value="Genomic_DNA"/>
</dbReference>
<sequence length="614" mass="65502">MKLSPLAAPFGTVTLCLLASPLVLADDTTTTLETIVVTADRKARTVDETLAPVSIITRADIEKYQASSIADALRQVPGINLINSGGAGKATSVFMRGTNSSHVLVLIDGIKVGSATTGSVAFEDLPLDQVERIEVVRGPRSSLYGSEAIGGVIQIFTRKGGKVGKGIQPEISLSAGSNNTQKANVNLAGGNATTWYNLNVGTEKTDGIDVTANRQEPDADGYDRDSLSLRAGRRFANGASVDVSALHAQGQNQFDSSFNNETHFTQQVLSAQWQQPIGERVVVAAQLGQARDEMDNYLNGEPLAAFRTYNTRRDTATVQADVALAKGDVSIGVDQQHDNVNSDSAYERTSLGNTGVFSSYQTTLGATQLDVSARHDDNEQFGKHTTGGIAVGRDLSNGMRVTAAYGTAFKAPTFNDLYYPFSGDASLQPEASHNTELGVSGKAAGDKVRWSASAFSNAIDNLISYPPPTYAVSQTNKAQIQGVELTAGTQLAGWEVNANVTLQKPENRSGADAGKNLIYRPEQLASVTIDRGLGKWRVGATLRGEGQRYTDTVNTESEKLAGYGTLDLRTDYQLAKNWRVGAKLSNVLDKDYQTNAGYNQDGINGLVTVKYAPK</sequence>
<evidence type="ECO:0000313" key="16">
    <source>
        <dbReference type="Proteomes" id="UP000192491"/>
    </source>
</evidence>
<evidence type="ECO:0000259" key="13">
    <source>
        <dbReference type="Pfam" id="PF00593"/>
    </source>
</evidence>
<keyword evidence="2 10" id="KW-0813">Transport</keyword>
<feature type="domain" description="TonB-dependent receptor plug" evidence="14">
    <location>
        <begin position="47"/>
        <end position="152"/>
    </location>
</feature>
<dbReference type="Pfam" id="PF07715">
    <property type="entry name" value="Plug"/>
    <property type="match status" value="1"/>
</dbReference>
<organism evidence="15 16">
    <name type="scientific">Thiothrix lacustris</name>
    <dbReference type="NCBI Taxonomy" id="525917"/>
    <lineage>
        <taxon>Bacteria</taxon>
        <taxon>Pseudomonadati</taxon>
        <taxon>Pseudomonadota</taxon>
        <taxon>Gammaproteobacteria</taxon>
        <taxon>Thiotrichales</taxon>
        <taxon>Thiotrichaceae</taxon>
        <taxon>Thiothrix</taxon>
    </lineage>
</organism>
<dbReference type="InterPro" id="IPR037066">
    <property type="entry name" value="Plug_dom_sf"/>
</dbReference>
<evidence type="ECO:0000256" key="6">
    <source>
        <dbReference type="ARBA" id="ARBA00023065"/>
    </source>
</evidence>
<dbReference type="Pfam" id="PF00593">
    <property type="entry name" value="TonB_dep_Rec_b-barrel"/>
    <property type="match status" value="1"/>
</dbReference>
<keyword evidence="3 10" id="KW-1134">Transmembrane beta strand</keyword>
<evidence type="ECO:0000256" key="4">
    <source>
        <dbReference type="ARBA" id="ARBA00022692"/>
    </source>
</evidence>
<keyword evidence="6" id="KW-0406">Ion transport</keyword>
<keyword evidence="9 10" id="KW-0998">Cell outer membrane</keyword>
<keyword evidence="4 10" id="KW-0812">Transmembrane</keyword>
<dbReference type="SUPFAM" id="SSF56935">
    <property type="entry name" value="Porins"/>
    <property type="match status" value="1"/>
</dbReference>
<evidence type="ECO:0008006" key="17">
    <source>
        <dbReference type="Google" id="ProtNLM"/>
    </source>
</evidence>
<comment type="subcellular location">
    <subcellularLocation>
        <location evidence="1 10">Cell outer membrane</location>
        <topology evidence="1 10">Multi-pass membrane protein</topology>
    </subcellularLocation>
</comment>
<dbReference type="InterPro" id="IPR039426">
    <property type="entry name" value="TonB-dep_rcpt-like"/>
</dbReference>
<dbReference type="GO" id="GO:0009279">
    <property type="term" value="C:cell outer membrane"/>
    <property type="evidence" value="ECO:0007669"/>
    <property type="project" value="UniProtKB-SubCell"/>
</dbReference>
<keyword evidence="5 12" id="KW-0732">Signal</keyword>
<feature type="signal peptide" evidence="12">
    <location>
        <begin position="1"/>
        <end position="25"/>
    </location>
</feature>
<dbReference type="CDD" id="cd01347">
    <property type="entry name" value="ligand_gated_channel"/>
    <property type="match status" value="1"/>
</dbReference>
<dbReference type="Gene3D" id="2.170.130.10">
    <property type="entry name" value="TonB-dependent receptor, plug domain"/>
    <property type="match status" value="1"/>
</dbReference>
<dbReference type="InterPro" id="IPR012910">
    <property type="entry name" value="Plug_dom"/>
</dbReference>
<gene>
    <name evidence="15" type="ORF">BWK73_13185</name>
</gene>
<comment type="similarity">
    <text evidence="10 11">Belongs to the TonB-dependent receptor family.</text>
</comment>
<dbReference type="AlphaFoldDB" id="A0A1Y1QSY3"/>
<evidence type="ECO:0000256" key="10">
    <source>
        <dbReference type="PROSITE-ProRule" id="PRU01360"/>
    </source>
</evidence>
<evidence type="ECO:0000256" key="3">
    <source>
        <dbReference type="ARBA" id="ARBA00022452"/>
    </source>
</evidence>
<dbReference type="PROSITE" id="PS52016">
    <property type="entry name" value="TONB_DEPENDENT_REC_3"/>
    <property type="match status" value="1"/>
</dbReference>
<keyword evidence="7 11" id="KW-0798">TonB box</keyword>
<protein>
    <recommendedName>
        <fullName evidence="17">TonB-dependent vitamin B12 receptor</fullName>
    </recommendedName>
</protein>
<name>A0A1Y1QSY3_9GAMM</name>
<evidence type="ECO:0000256" key="11">
    <source>
        <dbReference type="RuleBase" id="RU003357"/>
    </source>
</evidence>
<accession>A0A1Y1QSY3</accession>
<feature type="chain" id="PRO_5012643623" description="TonB-dependent vitamin B12 receptor" evidence="12">
    <location>
        <begin position="26"/>
        <end position="614"/>
    </location>
</feature>
<dbReference type="PANTHER" id="PTHR30069">
    <property type="entry name" value="TONB-DEPENDENT OUTER MEMBRANE RECEPTOR"/>
    <property type="match status" value="1"/>
</dbReference>
<dbReference type="GO" id="GO:0015889">
    <property type="term" value="P:cobalamin transport"/>
    <property type="evidence" value="ECO:0007669"/>
    <property type="project" value="TreeGrafter"/>
</dbReference>
<evidence type="ECO:0000256" key="12">
    <source>
        <dbReference type="SAM" id="SignalP"/>
    </source>
</evidence>
<reference evidence="15 16" key="1">
    <citation type="submission" date="2017-01" db="EMBL/GenBank/DDBJ databases">
        <title>Novel large sulfur bacteria in the metagenomes of groundwater-fed chemosynthetic microbial mats in the Lake Huron basin.</title>
        <authorList>
            <person name="Sharrar A.M."/>
            <person name="Flood B.E."/>
            <person name="Bailey J.V."/>
            <person name="Jones D.S."/>
            <person name="Biddanda B."/>
            <person name="Ruberg S.A."/>
            <person name="Marcus D.N."/>
            <person name="Dick G.J."/>
        </authorList>
    </citation>
    <scope>NUCLEOTIDE SEQUENCE [LARGE SCALE GENOMIC DNA]</scope>
    <source>
        <strain evidence="15">A8</strain>
    </source>
</reference>
<comment type="caution">
    <text evidence="15">The sequence shown here is derived from an EMBL/GenBank/DDBJ whole genome shotgun (WGS) entry which is preliminary data.</text>
</comment>
<evidence type="ECO:0000256" key="2">
    <source>
        <dbReference type="ARBA" id="ARBA00022448"/>
    </source>
</evidence>
<evidence type="ECO:0000256" key="9">
    <source>
        <dbReference type="ARBA" id="ARBA00023237"/>
    </source>
</evidence>
<dbReference type="Gene3D" id="2.40.170.20">
    <property type="entry name" value="TonB-dependent receptor, beta-barrel domain"/>
    <property type="match status" value="1"/>
</dbReference>
<dbReference type="PANTHER" id="PTHR30069:SF53">
    <property type="entry name" value="COLICIN I RECEPTOR-RELATED"/>
    <property type="match status" value="1"/>
</dbReference>
<evidence type="ECO:0000313" key="15">
    <source>
        <dbReference type="EMBL" id="OQX13111.1"/>
    </source>
</evidence>
<evidence type="ECO:0000256" key="1">
    <source>
        <dbReference type="ARBA" id="ARBA00004571"/>
    </source>
</evidence>
<feature type="domain" description="TonB-dependent receptor-like beta-barrel" evidence="13">
    <location>
        <begin position="181"/>
        <end position="587"/>
    </location>
</feature>
<evidence type="ECO:0000256" key="8">
    <source>
        <dbReference type="ARBA" id="ARBA00023136"/>
    </source>
</evidence>
<evidence type="ECO:0000256" key="5">
    <source>
        <dbReference type="ARBA" id="ARBA00022729"/>
    </source>
</evidence>
<evidence type="ECO:0000259" key="14">
    <source>
        <dbReference type="Pfam" id="PF07715"/>
    </source>
</evidence>